<sequence length="41" mass="4428">MIAGSQWMDTLAKVATRRVPRVRPWSSATCSSSSLPALHTA</sequence>
<dbReference type="Proteomes" id="UP000095746">
    <property type="component" value="Unassembled WGS sequence"/>
</dbReference>
<proteinExistence type="predicted"/>
<accession>A0A174FJC6</accession>
<evidence type="ECO:0000313" key="2">
    <source>
        <dbReference type="Proteomes" id="UP000095746"/>
    </source>
</evidence>
<organism evidence="1 2">
    <name type="scientific">Flavonifractor plautii</name>
    <name type="common">Fusobacterium plautii</name>
    <dbReference type="NCBI Taxonomy" id="292800"/>
    <lineage>
        <taxon>Bacteria</taxon>
        <taxon>Bacillati</taxon>
        <taxon>Bacillota</taxon>
        <taxon>Clostridia</taxon>
        <taxon>Eubacteriales</taxon>
        <taxon>Oscillospiraceae</taxon>
        <taxon>Flavonifractor</taxon>
    </lineage>
</organism>
<evidence type="ECO:0000313" key="1">
    <source>
        <dbReference type="EMBL" id="CUO48550.1"/>
    </source>
</evidence>
<dbReference type="EMBL" id="CYZT01000100">
    <property type="protein sequence ID" value="CUO48550.1"/>
    <property type="molecule type" value="Genomic_DNA"/>
</dbReference>
<protein>
    <submittedName>
        <fullName evidence="1">Uncharacterized protein</fullName>
    </submittedName>
</protein>
<dbReference type="AlphaFoldDB" id="A0A174FJC6"/>
<gene>
    <name evidence="1" type="ORF">ERS852411_01625</name>
</gene>
<reference evidence="1 2" key="1">
    <citation type="submission" date="2015-09" db="EMBL/GenBank/DDBJ databases">
        <authorList>
            <consortium name="Pathogen Informatics"/>
        </authorList>
    </citation>
    <scope>NUCLEOTIDE SEQUENCE [LARGE SCALE GENOMIC DNA]</scope>
    <source>
        <strain evidence="1 2">2789STDY5608854</strain>
    </source>
</reference>
<name>A0A174FJC6_FLAPL</name>